<keyword evidence="4" id="KW-0472">Membrane</keyword>
<dbReference type="EC" id="2.7.13.3" evidence="2"/>
<dbReference type="Pfam" id="PF07494">
    <property type="entry name" value="Reg_prop"/>
    <property type="match status" value="5"/>
</dbReference>
<dbReference type="Pfam" id="PF02518">
    <property type="entry name" value="HATPase_c"/>
    <property type="match status" value="1"/>
</dbReference>
<dbReference type="SUPFAM" id="SSF55874">
    <property type="entry name" value="ATPase domain of HSP90 chaperone/DNA topoisomerase II/histidine kinase"/>
    <property type="match status" value="1"/>
</dbReference>
<dbReference type="Gene3D" id="2.130.10.10">
    <property type="entry name" value="YVTN repeat-like/Quinoprotein amine dehydrogenase"/>
    <property type="match status" value="2"/>
</dbReference>
<dbReference type="Gene3D" id="3.30.565.10">
    <property type="entry name" value="Histidine kinase-like ATPase, C-terminal domain"/>
    <property type="match status" value="1"/>
</dbReference>
<dbReference type="PANTHER" id="PTHR43547">
    <property type="entry name" value="TWO-COMPONENT HISTIDINE KINASE"/>
    <property type="match status" value="1"/>
</dbReference>
<dbReference type="InterPro" id="IPR015943">
    <property type="entry name" value="WD40/YVTN_repeat-like_dom_sf"/>
</dbReference>
<dbReference type="Pfam" id="PF07495">
    <property type="entry name" value="Y_Y_Y"/>
    <property type="match status" value="1"/>
</dbReference>
<keyword evidence="4" id="KW-0812">Transmembrane</keyword>
<dbReference type="InterPro" id="IPR011123">
    <property type="entry name" value="Y_Y_Y"/>
</dbReference>
<comment type="caution">
    <text evidence="6">The sequence shown here is derived from an EMBL/GenBank/DDBJ whole genome shotgun (WGS) entry which is preliminary data.</text>
</comment>
<dbReference type="PRINTS" id="PR00344">
    <property type="entry name" value="BCTRLSENSOR"/>
</dbReference>
<dbReference type="InterPro" id="IPR013783">
    <property type="entry name" value="Ig-like_fold"/>
</dbReference>
<keyword evidence="3" id="KW-0597">Phosphoprotein</keyword>
<evidence type="ECO:0000259" key="5">
    <source>
        <dbReference type="PROSITE" id="PS50109"/>
    </source>
</evidence>
<dbReference type="PROSITE" id="PS50109">
    <property type="entry name" value="HIS_KIN"/>
    <property type="match status" value="1"/>
</dbReference>
<dbReference type="AlphaFoldDB" id="A0A9X2XVW0"/>
<dbReference type="InterPro" id="IPR011110">
    <property type="entry name" value="Reg_prop"/>
</dbReference>
<gene>
    <name evidence="6" type="ORF">OCK74_10700</name>
</gene>
<keyword evidence="6" id="KW-0547">Nucleotide-binding</keyword>
<organism evidence="6 7">
    <name type="scientific">Paraflavisolibacter caeni</name>
    <dbReference type="NCBI Taxonomy" id="2982496"/>
    <lineage>
        <taxon>Bacteria</taxon>
        <taxon>Pseudomonadati</taxon>
        <taxon>Bacteroidota</taxon>
        <taxon>Chitinophagia</taxon>
        <taxon>Chitinophagales</taxon>
        <taxon>Chitinophagaceae</taxon>
        <taxon>Paraflavisolibacter</taxon>
    </lineage>
</organism>
<keyword evidence="4" id="KW-1133">Transmembrane helix</keyword>
<feature type="domain" description="Histidine kinase" evidence="5">
    <location>
        <begin position="815"/>
        <end position="1030"/>
    </location>
</feature>
<sequence length="1030" mass="117134">MKLQLLAGLLMFVITANTQPYYFRHYQVENGLSHNTIFCSVQDQKGFLWFGTKDGLNRFDGYRFKTFNIANEKSGGKGADLILSLATDRKGTVWVGTEKGLLYFDAAKERFHPFLDTIRGINDLFFDYAGQLWFIADNTVCRYNFTTKRLTLFPSERFFNATSLCETPDGTMWFSTADGELQQFNAATQTFKAYQVFRHSPAADSKVIQKIVYDQRGSILIGTSNQGIKEFKLNTLDYTDVLMYNADKTTIYVRDILQVNNEETWFATESGIYILNHATGKFLQLKKKHLDPYSLSDNAIYTLYKDIEGGIWAGTFFGGLNYFPKQHTTFQKYFPDYSKNSISGNAVREICEDDQGNIWIGTEDAGLNKLDPKTGMTTHFEPTGKPGSISYYNIHGLLAVKDEIWIGTFEHGLNILDIATGRVKKHYSAGAGAHRFQNNFIVTLLQTRNGAIFLGTALGVYQYNPKVDGFDYLNEIADGSFIACMQEDQQGTIWVATHNRGLYYFNPLTGIKGRFINEPGHDNSIPENSINSIFEDSERNLWLSTEGGGLCRLDPSRRKFTRYHTKDGLPSSFIFKVLEDDHKTLWITTAKGLVNMDRANGKMKVYTKSNGLINDQFNYNSGYKDKQGNLYFGSVQGMIQFNPSTFRQDKYIPAVNITGLQVENKEVDISKDSSILHQSILYTNKITLPYDQSSFSIDFAALRFTSPETTVYSYIMEGLDKEWTYLPSNRKVYFTNLKPGRYTFKVKAGNGEAWNEPKELAILITPPFWATTGAFLFYIVIVSSLVYYLIRTYHQIQENKKEKEIYQAKMEFFTNIAHEIKTPLTLIKGPVENLSDMAGHVPEIKEEVDTMERNTDRLINLINQILDFRQTETKGFSLDFSEVHINELVQEAHLTFQPLAKKRKLSYTLELPAADLHMKADAEALTKILNNLISNAVKYAQHEVSTKVIAPHKGANKLLIEISNDGYIIPAEMREKIFEPFFRIKETSKQKGTGLGLALVRSLVELHNGKVYLKEQGGHCNVFVVEIPAE</sequence>
<dbReference type="Pfam" id="PF00512">
    <property type="entry name" value="HisKA"/>
    <property type="match status" value="1"/>
</dbReference>
<evidence type="ECO:0000313" key="6">
    <source>
        <dbReference type="EMBL" id="MCU7549586.1"/>
    </source>
</evidence>
<evidence type="ECO:0000256" key="4">
    <source>
        <dbReference type="SAM" id="Phobius"/>
    </source>
</evidence>
<reference evidence="6" key="2">
    <citation type="submission" date="2023-04" db="EMBL/GenBank/DDBJ databases">
        <title>Paracnuella aquatica gen. nov., sp. nov., a member of the family Chitinophagaceae isolated from a hot spring.</title>
        <authorList>
            <person name="Wang C."/>
        </authorList>
    </citation>
    <scope>NUCLEOTIDE SEQUENCE</scope>
    <source>
        <strain evidence="6">LB-8</strain>
    </source>
</reference>
<dbReference type="SUPFAM" id="SSF47384">
    <property type="entry name" value="Homodimeric domain of signal transducing histidine kinase"/>
    <property type="match status" value="1"/>
</dbReference>
<dbReference type="InterPro" id="IPR036097">
    <property type="entry name" value="HisK_dim/P_sf"/>
</dbReference>
<dbReference type="SUPFAM" id="SSF63829">
    <property type="entry name" value="Calcium-dependent phosphotriesterase"/>
    <property type="match status" value="2"/>
</dbReference>
<comment type="catalytic activity">
    <reaction evidence="1">
        <text>ATP + protein L-histidine = ADP + protein N-phospho-L-histidine.</text>
        <dbReference type="EC" id="2.7.13.3"/>
    </reaction>
</comment>
<feature type="transmembrane region" description="Helical" evidence="4">
    <location>
        <begin position="768"/>
        <end position="790"/>
    </location>
</feature>
<dbReference type="GO" id="GO:0000155">
    <property type="term" value="F:phosphorelay sensor kinase activity"/>
    <property type="evidence" value="ECO:0007669"/>
    <property type="project" value="InterPro"/>
</dbReference>
<evidence type="ECO:0000256" key="1">
    <source>
        <dbReference type="ARBA" id="ARBA00000085"/>
    </source>
</evidence>
<dbReference type="InterPro" id="IPR005467">
    <property type="entry name" value="His_kinase_dom"/>
</dbReference>
<dbReference type="InterPro" id="IPR036890">
    <property type="entry name" value="HATPase_C_sf"/>
</dbReference>
<proteinExistence type="predicted"/>
<reference evidence="6" key="1">
    <citation type="submission" date="2022-09" db="EMBL/GenBank/DDBJ databases">
        <authorList>
            <person name="Yuan C."/>
            <person name="Ke Z."/>
        </authorList>
    </citation>
    <scope>NUCLEOTIDE SEQUENCE</scope>
    <source>
        <strain evidence="6">LB-8</strain>
    </source>
</reference>
<dbReference type="InterPro" id="IPR003661">
    <property type="entry name" value="HisK_dim/P_dom"/>
</dbReference>
<dbReference type="InterPro" id="IPR004358">
    <property type="entry name" value="Sig_transdc_His_kin-like_C"/>
</dbReference>
<name>A0A9X2XVW0_9BACT</name>
<dbReference type="RefSeq" id="WP_279297026.1">
    <property type="nucleotide sequence ID" value="NZ_JAOTIF010000006.1"/>
</dbReference>
<dbReference type="Gene3D" id="2.60.40.10">
    <property type="entry name" value="Immunoglobulins"/>
    <property type="match status" value="1"/>
</dbReference>
<evidence type="ECO:0000256" key="3">
    <source>
        <dbReference type="ARBA" id="ARBA00022553"/>
    </source>
</evidence>
<keyword evidence="6" id="KW-0067">ATP-binding</keyword>
<dbReference type="EMBL" id="JAOTIF010000006">
    <property type="protein sequence ID" value="MCU7549586.1"/>
    <property type="molecule type" value="Genomic_DNA"/>
</dbReference>
<dbReference type="Proteomes" id="UP001155483">
    <property type="component" value="Unassembled WGS sequence"/>
</dbReference>
<evidence type="ECO:0000313" key="7">
    <source>
        <dbReference type="Proteomes" id="UP001155483"/>
    </source>
</evidence>
<dbReference type="InterPro" id="IPR003594">
    <property type="entry name" value="HATPase_dom"/>
</dbReference>
<dbReference type="FunFam" id="2.60.40.10:FF:000791">
    <property type="entry name" value="Two-component system sensor histidine kinase/response regulator"/>
    <property type="match status" value="1"/>
</dbReference>
<protein>
    <recommendedName>
        <fullName evidence="2">histidine kinase</fullName>
        <ecNumber evidence="2">2.7.13.3</ecNumber>
    </recommendedName>
</protein>
<accession>A0A9X2XVW0</accession>
<keyword evidence="7" id="KW-1185">Reference proteome</keyword>
<dbReference type="PANTHER" id="PTHR43547:SF2">
    <property type="entry name" value="HYBRID SIGNAL TRANSDUCTION HISTIDINE KINASE C"/>
    <property type="match status" value="1"/>
</dbReference>
<dbReference type="Gene3D" id="1.10.287.130">
    <property type="match status" value="1"/>
</dbReference>
<dbReference type="GO" id="GO:0005524">
    <property type="term" value="F:ATP binding"/>
    <property type="evidence" value="ECO:0007669"/>
    <property type="project" value="UniProtKB-KW"/>
</dbReference>
<evidence type="ECO:0000256" key="2">
    <source>
        <dbReference type="ARBA" id="ARBA00012438"/>
    </source>
</evidence>
<dbReference type="SMART" id="SM00388">
    <property type="entry name" value="HisKA"/>
    <property type="match status" value="1"/>
</dbReference>
<dbReference type="SMART" id="SM00387">
    <property type="entry name" value="HATPase_c"/>
    <property type="match status" value="1"/>
</dbReference>
<dbReference type="CDD" id="cd00082">
    <property type="entry name" value="HisKA"/>
    <property type="match status" value="1"/>
</dbReference>
<dbReference type="FunFam" id="1.10.287.130:FF:000045">
    <property type="entry name" value="Two-component system sensor histidine kinase/response regulator"/>
    <property type="match status" value="1"/>
</dbReference>
<dbReference type="CDD" id="cd00075">
    <property type="entry name" value="HATPase"/>
    <property type="match status" value="1"/>
</dbReference>